<dbReference type="Proteomes" id="UP000663929">
    <property type="component" value="Chromosome"/>
</dbReference>
<gene>
    <name evidence="1" type="ORF">J3U87_22020</name>
</gene>
<evidence type="ECO:0000313" key="1">
    <source>
        <dbReference type="EMBL" id="QTD48270.1"/>
    </source>
</evidence>
<dbReference type="GO" id="GO:0016788">
    <property type="term" value="F:hydrolase activity, acting on ester bonds"/>
    <property type="evidence" value="ECO:0007669"/>
    <property type="project" value="UniProtKB-ARBA"/>
</dbReference>
<name>A0A8A4TFE5_SULCO</name>
<dbReference type="InterPro" id="IPR036514">
    <property type="entry name" value="SGNH_hydro_sf"/>
</dbReference>
<dbReference type="AlphaFoldDB" id="A0A8A4TFE5"/>
<accession>A0A8A4TFE5</accession>
<keyword evidence="2" id="KW-1185">Reference proteome</keyword>
<evidence type="ECO:0000313" key="2">
    <source>
        <dbReference type="Proteomes" id="UP000663929"/>
    </source>
</evidence>
<dbReference type="KEGG" id="scor:J3U87_22020"/>
<protein>
    <submittedName>
        <fullName evidence="1">Uncharacterized protein</fullName>
    </submittedName>
</protein>
<dbReference type="EMBL" id="CP071793">
    <property type="protein sequence ID" value="QTD48270.1"/>
    <property type="molecule type" value="Genomic_DNA"/>
</dbReference>
<reference evidence="1" key="1">
    <citation type="submission" date="2021-03" db="EMBL/GenBank/DDBJ databases">
        <title>Acanthopleuribacteraceae sp. M133.</title>
        <authorList>
            <person name="Wang G."/>
        </authorList>
    </citation>
    <scope>NUCLEOTIDE SEQUENCE</scope>
    <source>
        <strain evidence="1">M133</strain>
    </source>
</reference>
<organism evidence="1 2">
    <name type="scientific">Sulfidibacter corallicola</name>
    <dbReference type="NCBI Taxonomy" id="2818388"/>
    <lineage>
        <taxon>Bacteria</taxon>
        <taxon>Pseudomonadati</taxon>
        <taxon>Acidobacteriota</taxon>
        <taxon>Holophagae</taxon>
        <taxon>Acanthopleuribacterales</taxon>
        <taxon>Acanthopleuribacteraceae</taxon>
        <taxon>Sulfidibacter</taxon>
    </lineage>
</organism>
<dbReference type="RefSeq" id="WP_237377927.1">
    <property type="nucleotide sequence ID" value="NZ_CP071793.1"/>
</dbReference>
<dbReference type="Gene3D" id="3.40.50.1110">
    <property type="entry name" value="SGNH hydrolase"/>
    <property type="match status" value="1"/>
</dbReference>
<proteinExistence type="predicted"/>
<sequence>MINNPKPSMGSTAHLVELFHRTALRAVRRFGLWSLFFLCLPATFAQVSRIPHVTSATGGFGTELILTNLGDQAQNYRLTAYATDGALIDHVEGLIGGGVTVFETASTFFGSDQVSHIEFTPSDTLEVGASYSRIEGSFGRAHVQATGEASTGWRFFPGNLDVTWDGLAVINTGDSAADVVLTQFNANGAALRSETIIPSLAPNAKGLFVVPNTYPNLDEAFFEVSSAQRLAFVALRGNHESTFLWENSALPVTPSDTTVSACNPESSLRKGVFLLGHSLVGFEMPWMLDGMALADGQQHTQEYAFINGAPLKWTWTHAADAQGANFEVELPSGNYDTLVLTEGLPITNHITDSVQYAPLFYGKILEGNADAQLYVYQTWPEIIVDDWYGELNQWRMYWEQIADAVETAHPGKTVYIVPAGPALAELRRRIEAGQVPGISEIRGTIFFDDIHMTRLGNYFIAMVHYATLYKRCPSQMKREFDGPYGEPDWLTVPEDLRAVFEDIAWQIVSGDARSGVR</sequence>